<keyword evidence="2" id="KW-0812">Transmembrane</keyword>
<protein>
    <submittedName>
        <fullName evidence="3">Uncharacterized protein</fullName>
    </submittedName>
</protein>
<keyword evidence="4" id="KW-1185">Reference proteome</keyword>
<proteinExistence type="predicted"/>
<evidence type="ECO:0000313" key="4">
    <source>
        <dbReference type="Proteomes" id="UP001386955"/>
    </source>
</evidence>
<organism evidence="3 4">
    <name type="scientific">Psophocarpus tetragonolobus</name>
    <name type="common">Winged bean</name>
    <name type="synonym">Dolichos tetragonolobus</name>
    <dbReference type="NCBI Taxonomy" id="3891"/>
    <lineage>
        <taxon>Eukaryota</taxon>
        <taxon>Viridiplantae</taxon>
        <taxon>Streptophyta</taxon>
        <taxon>Embryophyta</taxon>
        <taxon>Tracheophyta</taxon>
        <taxon>Spermatophyta</taxon>
        <taxon>Magnoliopsida</taxon>
        <taxon>eudicotyledons</taxon>
        <taxon>Gunneridae</taxon>
        <taxon>Pentapetalae</taxon>
        <taxon>rosids</taxon>
        <taxon>fabids</taxon>
        <taxon>Fabales</taxon>
        <taxon>Fabaceae</taxon>
        <taxon>Papilionoideae</taxon>
        <taxon>50 kb inversion clade</taxon>
        <taxon>NPAAA clade</taxon>
        <taxon>indigoferoid/millettioid clade</taxon>
        <taxon>Phaseoleae</taxon>
        <taxon>Psophocarpus</taxon>
    </lineage>
</organism>
<accession>A0AAN9P2U0</accession>
<evidence type="ECO:0000256" key="1">
    <source>
        <dbReference type="SAM" id="MobiDB-lite"/>
    </source>
</evidence>
<keyword evidence="2" id="KW-1133">Transmembrane helix</keyword>
<dbReference type="AlphaFoldDB" id="A0AAN9P2U0"/>
<sequence length="220" mass="24486">MSLERAIVYRQLFSFVGALRFLTIVTLLFYNDFSVANISMILCSVARTKQQLSIEPEPVKKSKKPIHGESSRSQPQAEEEEHDPTLYEDTSSIKYHCENEDDLVIPSPPPSSHFPSMAEQLRVLKCDIYDIRQKLEANHRSMDFLVEQFRNYAAYTTPAFPLPSPEAYTTYVAWPVLPGHGGGSEAANDDGIRGTGTSIVAAQATEDQEQVGGEVTRDAS</sequence>
<evidence type="ECO:0000313" key="3">
    <source>
        <dbReference type="EMBL" id="KAK7380123.1"/>
    </source>
</evidence>
<name>A0AAN9P2U0_PSOTE</name>
<feature type="region of interest" description="Disordered" evidence="1">
    <location>
        <begin position="56"/>
        <end position="85"/>
    </location>
</feature>
<reference evidence="3 4" key="1">
    <citation type="submission" date="2024-01" db="EMBL/GenBank/DDBJ databases">
        <title>The genomes of 5 underutilized Papilionoideae crops provide insights into root nodulation and disease resistanc.</title>
        <authorList>
            <person name="Jiang F."/>
        </authorList>
    </citation>
    <scope>NUCLEOTIDE SEQUENCE [LARGE SCALE GENOMIC DNA]</scope>
    <source>
        <strain evidence="3">DUOXIRENSHENG_FW03</strain>
        <tissue evidence="3">Leaves</tissue>
    </source>
</reference>
<comment type="caution">
    <text evidence="3">The sequence shown here is derived from an EMBL/GenBank/DDBJ whole genome shotgun (WGS) entry which is preliminary data.</text>
</comment>
<dbReference type="Proteomes" id="UP001386955">
    <property type="component" value="Unassembled WGS sequence"/>
</dbReference>
<dbReference type="EMBL" id="JAYMYS010000009">
    <property type="protein sequence ID" value="KAK7380123.1"/>
    <property type="molecule type" value="Genomic_DNA"/>
</dbReference>
<feature type="transmembrane region" description="Helical" evidence="2">
    <location>
        <begin position="12"/>
        <end position="30"/>
    </location>
</feature>
<keyword evidence="2" id="KW-0472">Membrane</keyword>
<evidence type="ECO:0000256" key="2">
    <source>
        <dbReference type="SAM" id="Phobius"/>
    </source>
</evidence>
<feature type="region of interest" description="Disordered" evidence="1">
    <location>
        <begin position="200"/>
        <end position="220"/>
    </location>
</feature>
<gene>
    <name evidence="3" type="ORF">VNO78_32548</name>
</gene>